<evidence type="ECO:0000256" key="1">
    <source>
        <dbReference type="SAM" id="Coils"/>
    </source>
</evidence>
<dbReference type="Proteomes" id="UP000789706">
    <property type="component" value="Unassembled WGS sequence"/>
</dbReference>
<keyword evidence="3" id="KW-1185">Reference proteome</keyword>
<name>A0A9N8W0T4_9GLOM</name>
<comment type="caution">
    <text evidence="2">The sequence shown here is derived from an EMBL/GenBank/DDBJ whole genome shotgun (WGS) entry which is preliminary data.</text>
</comment>
<evidence type="ECO:0000313" key="3">
    <source>
        <dbReference type="Proteomes" id="UP000789706"/>
    </source>
</evidence>
<dbReference type="AlphaFoldDB" id="A0A9N8W0T4"/>
<accession>A0A9N8W0T4</accession>
<feature type="coiled-coil region" evidence="1">
    <location>
        <begin position="53"/>
        <end position="133"/>
    </location>
</feature>
<evidence type="ECO:0000313" key="2">
    <source>
        <dbReference type="EMBL" id="CAG8473150.1"/>
    </source>
</evidence>
<sequence length="210" mass="24326">MSSEKYPGYEELISYLTRSRDKSFWSFLLRCRDTILVTTSATSRKQDLEGTWISNFLLEARKLGEDLEEMKQEIEAHKSALLRLQLELSEINKKVRRENAEFTKNSMDEDFANSELKSKVTKSEHDIEEIKQKQITPNISELHADMTNNASNSDVYQETETRCDERKKEDITTAVSKGNWKKKLRSQDISSELLCNLKPLTIGEAYKSCD</sequence>
<dbReference type="EMBL" id="CAJVPK010000202">
    <property type="protein sequence ID" value="CAG8473150.1"/>
    <property type="molecule type" value="Genomic_DNA"/>
</dbReference>
<reference evidence="2" key="1">
    <citation type="submission" date="2021-06" db="EMBL/GenBank/DDBJ databases">
        <authorList>
            <person name="Kallberg Y."/>
            <person name="Tangrot J."/>
            <person name="Rosling A."/>
        </authorList>
    </citation>
    <scope>NUCLEOTIDE SEQUENCE</scope>
    <source>
        <strain evidence="2">AZ414A</strain>
    </source>
</reference>
<dbReference type="OrthoDB" id="2382575at2759"/>
<organism evidence="2 3">
    <name type="scientific">Diversispora eburnea</name>
    <dbReference type="NCBI Taxonomy" id="1213867"/>
    <lineage>
        <taxon>Eukaryota</taxon>
        <taxon>Fungi</taxon>
        <taxon>Fungi incertae sedis</taxon>
        <taxon>Mucoromycota</taxon>
        <taxon>Glomeromycotina</taxon>
        <taxon>Glomeromycetes</taxon>
        <taxon>Diversisporales</taxon>
        <taxon>Diversisporaceae</taxon>
        <taxon>Diversispora</taxon>
    </lineage>
</organism>
<gene>
    <name evidence="2" type="ORF">DEBURN_LOCUS3259</name>
</gene>
<proteinExistence type="predicted"/>
<protein>
    <submittedName>
        <fullName evidence="2">3692_t:CDS:1</fullName>
    </submittedName>
</protein>
<keyword evidence="1" id="KW-0175">Coiled coil</keyword>